<sequence length="73" mass="7811">MAATSLANEGARGGVMLLFIHLPHSNDSIWPRLCPHTDVSIHSTIGKFRGVLILSFLLVRGSIAIKCSKQVGA</sequence>
<accession>A0AAN8QJS4</accession>
<evidence type="ECO:0000313" key="1">
    <source>
        <dbReference type="EMBL" id="KAK6292072.1"/>
    </source>
</evidence>
<dbReference type="AlphaFoldDB" id="A0AAN8QJS4"/>
<organism evidence="1 2">
    <name type="scientific">Coregonus suidteri</name>
    <dbReference type="NCBI Taxonomy" id="861788"/>
    <lineage>
        <taxon>Eukaryota</taxon>
        <taxon>Metazoa</taxon>
        <taxon>Chordata</taxon>
        <taxon>Craniata</taxon>
        <taxon>Vertebrata</taxon>
        <taxon>Euteleostomi</taxon>
        <taxon>Actinopterygii</taxon>
        <taxon>Neopterygii</taxon>
        <taxon>Teleostei</taxon>
        <taxon>Protacanthopterygii</taxon>
        <taxon>Salmoniformes</taxon>
        <taxon>Salmonidae</taxon>
        <taxon>Coregoninae</taxon>
        <taxon>Coregonus</taxon>
    </lineage>
</organism>
<dbReference type="EMBL" id="JAGTTL010000039">
    <property type="protein sequence ID" value="KAK6292072.1"/>
    <property type="molecule type" value="Genomic_DNA"/>
</dbReference>
<protein>
    <submittedName>
        <fullName evidence="1">Uncharacterized protein</fullName>
    </submittedName>
</protein>
<reference evidence="1 2" key="1">
    <citation type="submission" date="2021-04" db="EMBL/GenBank/DDBJ databases">
        <authorList>
            <person name="De Guttry C."/>
            <person name="Zahm M."/>
            <person name="Klopp C."/>
            <person name="Cabau C."/>
            <person name="Louis A."/>
            <person name="Berthelot C."/>
            <person name="Parey E."/>
            <person name="Roest Crollius H."/>
            <person name="Montfort J."/>
            <person name="Robinson-Rechavi M."/>
            <person name="Bucao C."/>
            <person name="Bouchez O."/>
            <person name="Gislard M."/>
            <person name="Lluch J."/>
            <person name="Milhes M."/>
            <person name="Lampietro C."/>
            <person name="Lopez Roques C."/>
            <person name="Donnadieu C."/>
            <person name="Braasch I."/>
            <person name="Desvignes T."/>
            <person name="Postlethwait J."/>
            <person name="Bobe J."/>
            <person name="Wedekind C."/>
            <person name="Guiguen Y."/>
        </authorList>
    </citation>
    <scope>NUCLEOTIDE SEQUENCE [LARGE SCALE GENOMIC DNA]</scope>
    <source>
        <strain evidence="1">Cs_M1</strain>
        <tissue evidence="1">Blood</tissue>
    </source>
</reference>
<keyword evidence="2" id="KW-1185">Reference proteome</keyword>
<gene>
    <name evidence="1" type="ORF">J4Q44_G00378570</name>
</gene>
<evidence type="ECO:0000313" key="2">
    <source>
        <dbReference type="Proteomes" id="UP001356427"/>
    </source>
</evidence>
<comment type="caution">
    <text evidence="1">The sequence shown here is derived from an EMBL/GenBank/DDBJ whole genome shotgun (WGS) entry which is preliminary data.</text>
</comment>
<proteinExistence type="predicted"/>
<name>A0AAN8QJS4_9TELE</name>
<dbReference type="Proteomes" id="UP001356427">
    <property type="component" value="Unassembled WGS sequence"/>
</dbReference>